<gene>
    <name evidence="3" type="ORF">SCP_0500220</name>
</gene>
<evidence type="ECO:0000256" key="1">
    <source>
        <dbReference type="SAM" id="MobiDB-lite"/>
    </source>
</evidence>
<sequence length="1551" mass="166581">MSDPPKKPGSLRDRIAAFENKGSTLAAAPPPIPRPKPAGGVSWKPRPRSPPSSPPQSDAAVAHEKPVGTMSAADAKESIGKGGSLKDRMAALQGLSAFGGGAPSPPPKPTSEKPKWKPPPVVHKVPAEGDDEEEEPPKAHAETSAEEHAEPVGGEEHASEATAEGEEAQAGPDPVEEERQRRAAIAARMARLGGARVGMSPPVFGRKPEVKKVETHKDEEEKPAEHAAATSPEDVAASHPTELTEAAVAQQSNTDASADYFDGKDTGGKDSASLLSTDSASSGVRSSPMPVPAGPRRAVPPRKRVAKSPAPPAPVLDEVIHESPSPIPGTTPEIASAEPSEGTSVEVKDLEPHGNRQPEITHSQVALVEAEIAKAEEKHEAPVETPKVHQAIEEVPQPIAEPTAKVYHPEPVEVEERLEVAEAEVPEVAAATEEAPVQAAAEESAEETEEDVVARRKRITERLAKSGGVTPLGGASPLAAPPIVTAQRHESLSRKSTDSDVVSPRSPIRRASTDSTKSHIHPASRVVAEPPTVSESLGRKGSVGSVHSNVEPEAPVKRLSQDDQRTVLAEHILSEEPREEDVEHAYGGDVESTREAAHELHLEDVEEDDEGEEAESDYHETESEQIAYDKHTISAAAENDERHVAPSHDDIVDDHRQESPAAVLHDESPVRPPHIARALPPPPTAPVVESLVPAPAPPPVLSPRVPTKRLSVPPPPRVPPPPPRETSTEEFEPVLSPPPPVRSSSLHRLSVPPPPRIPPPPPLITELAEGEEESLPPRRRASLPPAHPERTRFIGTETPASDSDEFVDTEYHRISTYSQPESTSIYEDDEQEREAQELEPEYEVATGPYEVSEPDEIEEEEDVTPPPPPRRVSLPPPPPVSHHQEVESVEEVVLPPPPVPPQRKPSIASRASLSPVRRMSAEAPPSPSSVKTPTRPPPAAQEKEILHESDVDPIDPAFYRPQKPTPAMSDTIRPDTVSEAATSGVQRQPSSQPMQAPRPPAPATDKEQTPTEKPEPEEESEQTRRHTIAERMAKLGGIRFGAPLPPPVRPPQLTRPTSEEVDHSGESAASGEQPESEQPPEEEDEFARKQRIAARIAGMGGMRFGMLPTPMAPPAPQSARPAQEDVEEVRAPPPPHRTLPVPPPPPPATREDEEELESVSITDEGEHIELEESEAEEVTYADVEEEIPPPVPFRGGRHPSTQEVQRAPPVPQVTRPPVPQVTRPPVPSVPSPAAASSPRTSRAIPAQSPASFGYPPAPAPPPPSTRPSVPIHESHSDYVMVDEAETVDNYPHVLPPRTASMKVRLPARSVPPPPPLQPHPMESGDSQWEMPNVPQVDFGAETDLSLSAQWSEDSTSYPPPPSAKTNASRPSSQIPSGHAGSSHVEQQLTADDLVAQWGRVGVQIHEVASVSFEKSKKALIGDGSYVGFVTAVLSEVPNAVQPVPPYDSFGYLIYAQTGSAVQRRASDLLPGDIIVVHDAKFKGHKGLQTYHQNVGVGQPLIAIIGDYEVKKAKVKVFQANQHVGQQSVESASYRLEDLKSGSVKVYRVLEK</sequence>
<feature type="compositionally biased region" description="Basic and acidic residues" evidence="1">
    <location>
        <begin position="941"/>
        <end position="950"/>
    </location>
</feature>
<evidence type="ECO:0000313" key="4">
    <source>
        <dbReference type="Proteomes" id="UP000287166"/>
    </source>
</evidence>
<reference evidence="3 4" key="1">
    <citation type="journal article" date="2018" name="Sci. Rep.">
        <title>Genome sequence of the cauliflower mushroom Sparassis crispa (Hanabiratake) and its association with beneficial usage.</title>
        <authorList>
            <person name="Kiyama R."/>
            <person name="Furutani Y."/>
            <person name="Kawaguchi K."/>
            <person name="Nakanishi T."/>
        </authorList>
    </citation>
    <scope>NUCLEOTIDE SEQUENCE [LARGE SCALE GENOMIC DNA]</scope>
</reference>
<feature type="compositionally biased region" description="Low complexity" evidence="1">
    <location>
        <begin position="1231"/>
        <end position="1254"/>
    </location>
</feature>
<feature type="compositionally biased region" description="Low complexity" evidence="1">
    <location>
        <begin position="429"/>
        <end position="442"/>
    </location>
</feature>
<feature type="region of interest" description="Disordered" evidence="1">
    <location>
        <begin position="19"/>
        <end position="360"/>
    </location>
</feature>
<feature type="domain" description="BBC1/AIM3 cysteine proteinase-fold" evidence="2">
    <location>
        <begin position="1384"/>
        <end position="1550"/>
    </location>
</feature>
<feature type="region of interest" description="Disordered" evidence="1">
    <location>
        <begin position="429"/>
        <end position="1275"/>
    </location>
</feature>
<feature type="compositionally biased region" description="Pro residues" evidence="1">
    <location>
        <begin position="712"/>
        <end position="724"/>
    </location>
</feature>
<comment type="caution">
    <text evidence="3">The sequence shown here is derived from an EMBL/GenBank/DDBJ whole genome shotgun (WGS) entry which is preliminary data.</text>
</comment>
<feature type="compositionally biased region" description="Acidic residues" evidence="1">
    <location>
        <begin position="1171"/>
        <end position="1187"/>
    </location>
</feature>
<dbReference type="InParanoid" id="A0A401GLI1"/>
<dbReference type="STRING" id="139825.A0A401GLI1"/>
<feature type="compositionally biased region" description="Low complexity" evidence="1">
    <location>
        <begin position="183"/>
        <end position="198"/>
    </location>
</feature>
<accession>A0A401GLI1</accession>
<proteinExistence type="predicted"/>
<evidence type="ECO:0000313" key="3">
    <source>
        <dbReference type="EMBL" id="GBE82979.1"/>
    </source>
</evidence>
<feature type="compositionally biased region" description="Basic and acidic residues" evidence="1">
    <location>
        <begin position="74"/>
        <end position="89"/>
    </location>
</feature>
<evidence type="ECO:0000259" key="2">
    <source>
        <dbReference type="Pfam" id="PF25459"/>
    </source>
</evidence>
<feature type="compositionally biased region" description="Basic and acidic residues" evidence="1">
    <location>
        <begin position="639"/>
        <end position="669"/>
    </location>
</feature>
<feature type="compositionally biased region" description="Basic and acidic residues" evidence="1">
    <location>
        <begin position="136"/>
        <end position="159"/>
    </location>
</feature>
<name>A0A401GLI1_9APHY</name>
<keyword evidence="4" id="KW-1185">Reference proteome</keyword>
<feature type="compositionally biased region" description="Pro residues" evidence="1">
    <location>
        <begin position="1131"/>
        <end position="1148"/>
    </location>
</feature>
<feature type="compositionally biased region" description="Acidic residues" evidence="1">
    <location>
        <begin position="1074"/>
        <end position="1085"/>
    </location>
</feature>
<feature type="compositionally biased region" description="Acidic residues" evidence="1">
    <location>
        <begin position="826"/>
        <end position="842"/>
    </location>
</feature>
<feature type="compositionally biased region" description="Basic and acidic residues" evidence="1">
    <location>
        <begin position="554"/>
        <end position="565"/>
    </location>
</feature>
<feature type="compositionally biased region" description="Pro residues" evidence="1">
    <location>
        <begin position="1309"/>
        <end position="1318"/>
    </location>
</feature>
<feature type="compositionally biased region" description="Low complexity" evidence="1">
    <location>
        <begin position="270"/>
        <end position="282"/>
    </location>
</feature>
<feature type="compositionally biased region" description="Pro residues" evidence="1">
    <location>
        <begin position="894"/>
        <end position="903"/>
    </location>
</feature>
<feature type="compositionally biased region" description="Basic and acidic residues" evidence="1">
    <location>
        <begin position="1004"/>
        <end position="1014"/>
    </location>
</feature>
<feature type="region of interest" description="Disordered" evidence="1">
    <location>
        <begin position="1349"/>
        <end position="1385"/>
    </location>
</feature>
<dbReference type="OrthoDB" id="207120at2759"/>
<feature type="compositionally biased region" description="Polar residues" evidence="1">
    <location>
        <begin position="815"/>
        <end position="825"/>
    </location>
</feature>
<feature type="compositionally biased region" description="Acidic residues" evidence="1">
    <location>
        <begin position="852"/>
        <end position="863"/>
    </location>
</feature>
<feature type="compositionally biased region" description="Basic and acidic residues" evidence="1">
    <location>
        <begin position="572"/>
        <end position="603"/>
    </location>
</feature>
<feature type="compositionally biased region" description="Pro residues" evidence="1">
    <location>
        <begin position="751"/>
        <end position="763"/>
    </location>
</feature>
<feature type="compositionally biased region" description="Basic and acidic residues" evidence="1">
    <location>
        <begin position="1021"/>
        <end position="1033"/>
    </location>
</feature>
<feature type="compositionally biased region" description="Pro residues" evidence="1">
    <location>
        <begin position="1255"/>
        <end position="1265"/>
    </location>
</feature>
<feature type="compositionally biased region" description="Low complexity" evidence="1">
    <location>
        <begin position="986"/>
        <end position="995"/>
    </location>
</feature>
<feature type="compositionally biased region" description="Pro residues" evidence="1">
    <location>
        <begin position="1208"/>
        <end position="1230"/>
    </location>
</feature>
<feature type="compositionally biased region" description="Basic and acidic residues" evidence="1">
    <location>
        <begin position="616"/>
        <end position="632"/>
    </location>
</feature>
<dbReference type="Pfam" id="PF25459">
    <property type="entry name" value="AIM3_BBC1_C"/>
    <property type="match status" value="1"/>
</dbReference>
<feature type="compositionally biased region" description="Pro residues" evidence="1">
    <location>
        <begin position="864"/>
        <end position="880"/>
    </location>
</feature>
<dbReference type="GeneID" id="38779896"/>
<feature type="compositionally biased region" description="Basic and acidic residues" evidence="1">
    <location>
        <begin position="487"/>
        <end position="498"/>
    </location>
</feature>
<feature type="compositionally biased region" description="Basic and acidic residues" evidence="1">
    <location>
        <begin position="206"/>
        <end position="225"/>
    </location>
</feature>
<feature type="compositionally biased region" description="Polar residues" evidence="1">
    <location>
        <begin position="1363"/>
        <end position="1375"/>
    </location>
</feature>
<dbReference type="InterPro" id="IPR057402">
    <property type="entry name" value="AIM3_BBC1_C"/>
</dbReference>
<feature type="compositionally biased region" description="Low complexity" evidence="1">
    <location>
        <begin position="472"/>
        <end position="482"/>
    </location>
</feature>
<feature type="compositionally biased region" description="Basic and acidic residues" evidence="1">
    <location>
        <begin position="346"/>
        <end position="356"/>
    </location>
</feature>
<organism evidence="3 4">
    <name type="scientific">Sparassis crispa</name>
    <dbReference type="NCBI Taxonomy" id="139825"/>
    <lineage>
        <taxon>Eukaryota</taxon>
        <taxon>Fungi</taxon>
        <taxon>Dikarya</taxon>
        <taxon>Basidiomycota</taxon>
        <taxon>Agaricomycotina</taxon>
        <taxon>Agaricomycetes</taxon>
        <taxon>Polyporales</taxon>
        <taxon>Sparassidaceae</taxon>
        <taxon>Sparassis</taxon>
    </lineage>
</organism>
<feature type="region of interest" description="Disordered" evidence="1">
    <location>
        <begin position="1305"/>
        <end position="1333"/>
    </location>
</feature>
<protein>
    <recommendedName>
        <fullName evidence="2">BBC1/AIM3 cysteine proteinase-fold domain-containing protein</fullName>
    </recommendedName>
</protein>
<dbReference type="EMBL" id="BFAD01000005">
    <property type="protein sequence ID" value="GBE82979.1"/>
    <property type="molecule type" value="Genomic_DNA"/>
</dbReference>
<dbReference type="Proteomes" id="UP000287166">
    <property type="component" value="Unassembled WGS sequence"/>
</dbReference>
<dbReference type="RefSeq" id="XP_027613892.1">
    <property type="nucleotide sequence ID" value="XM_027758091.1"/>
</dbReference>
<feature type="compositionally biased region" description="Acidic residues" evidence="1">
    <location>
        <begin position="604"/>
        <end position="615"/>
    </location>
</feature>